<protein>
    <recommendedName>
        <fullName evidence="3">4-oxalocrotonate tautomerase-like domain-containing protein</fullName>
    </recommendedName>
</protein>
<name>A0A7K1LL46_9MICC</name>
<accession>A0A7K1LL46</accession>
<gene>
    <name evidence="4" type="ORF">GMA10_11645</name>
</gene>
<reference evidence="4 5" key="1">
    <citation type="submission" date="2019-12" db="EMBL/GenBank/DDBJ databases">
        <authorList>
            <person name="Li J."/>
            <person name="Shi Y."/>
            <person name="Xu G."/>
            <person name="Xiao D."/>
            <person name="Ran X."/>
        </authorList>
    </citation>
    <scope>NUCLEOTIDE SEQUENCE [LARGE SCALE GENOMIC DNA]</scope>
    <source>
        <strain evidence="4 5">JCM 15915</strain>
    </source>
</reference>
<comment type="caution">
    <text evidence="4">The sequence shown here is derived from an EMBL/GenBank/DDBJ whole genome shotgun (WGS) entry which is preliminary data.</text>
</comment>
<dbReference type="PANTHER" id="PTHR35530:SF1">
    <property type="entry name" value="2-HYDROXYMUCONATE TAUTOMERASE"/>
    <property type="match status" value="1"/>
</dbReference>
<dbReference type="GO" id="GO:0016853">
    <property type="term" value="F:isomerase activity"/>
    <property type="evidence" value="ECO:0007669"/>
    <property type="project" value="UniProtKB-KW"/>
</dbReference>
<dbReference type="OrthoDB" id="4965437at2"/>
<keyword evidence="2" id="KW-0413">Isomerase</keyword>
<dbReference type="Gene3D" id="3.30.429.10">
    <property type="entry name" value="Macrophage Migration Inhibitory Factor"/>
    <property type="match status" value="1"/>
</dbReference>
<dbReference type="EMBL" id="WOGT01000009">
    <property type="protein sequence ID" value="MUN55850.1"/>
    <property type="molecule type" value="Genomic_DNA"/>
</dbReference>
<evidence type="ECO:0000256" key="2">
    <source>
        <dbReference type="ARBA" id="ARBA00023235"/>
    </source>
</evidence>
<dbReference type="SUPFAM" id="SSF55331">
    <property type="entry name" value="Tautomerase/MIF"/>
    <property type="match status" value="1"/>
</dbReference>
<dbReference type="Proteomes" id="UP000462152">
    <property type="component" value="Unassembled WGS sequence"/>
</dbReference>
<comment type="similarity">
    <text evidence="1">Belongs to the 4-oxalocrotonate tautomerase family.</text>
</comment>
<sequence length="70" mass="7684">MPIVNLAIVPEMMNGDRKAQYRDVVQGITDAISKVTGAPEESVHVLIEEVHSDMYSVGGTMLQQAMTQHD</sequence>
<evidence type="ECO:0000256" key="1">
    <source>
        <dbReference type="ARBA" id="ARBA00006723"/>
    </source>
</evidence>
<evidence type="ECO:0000313" key="4">
    <source>
        <dbReference type="EMBL" id="MUN55850.1"/>
    </source>
</evidence>
<dbReference type="InterPro" id="IPR004370">
    <property type="entry name" value="4-OT-like_dom"/>
</dbReference>
<dbReference type="Pfam" id="PF01361">
    <property type="entry name" value="Tautomerase"/>
    <property type="match status" value="1"/>
</dbReference>
<dbReference type="InterPro" id="IPR014347">
    <property type="entry name" value="Tautomerase/MIF_sf"/>
</dbReference>
<proteinExistence type="inferred from homology"/>
<evidence type="ECO:0000259" key="3">
    <source>
        <dbReference type="Pfam" id="PF01361"/>
    </source>
</evidence>
<feature type="domain" description="4-oxalocrotonate tautomerase-like" evidence="3">
    <location>
        <begin position="18"/>
        <end position="63"/>
    </location>
</feature>
<dbReference type="PANTHER" id="PTHR35530">
    <property type="entry name" value="TAUTOMERASE-RELATED"/>
    <property type="match status" value="1"/>
</dbReference>
<dbReference type="RefSeq" id="WP_129316156.1">
    <property type="nucleotide sequence ID" value="NZ_NOIQ01000019.1"/>
</dbReference>
<keyword evidence="5" id="KW-1185">Reference proteome</keyword>
<evidence type="ECO:0000313" key="5">
    <source>
        <dbReference type="Proteomes" id="UP000462152"/>
    </source>
</evidence>
<dbReference type="NCBIfam" id="NF002571">
    <property type="entry name" value="PRK02220.1"/>
    <property type="match status" value="1"/>
</dbReference>
<organism evidence="4 5">
    <name type="scientific">Rothia koreensis</name>
    <dbReference type="NCBI Taxonomy" id="592378"/>
    <lineage>
        <taxon>Bacteria</taxon>
        <taxon>Bacillati</taxon>
        <taxon>Actinomycetota</taxon>
        <taxon>Actinomycetes</taxon>
        <taxon>Micrococcales</taxon>
        <taxon>Micrococcaceae</taxon>
        <taxon>Rothia</taxon>
    </lineage>
</organism>
<dbReference type="AlphaFoldDB" id="A0A7K1LL46"/>